<dbReference type="Proteomes" id="UP001165092">
    <property type="component" value="Unassembled WGS sequence"/>
</dbReference>
<dbReference type="RefSeq" id="WP_285761838.1">
    <property type="nucleotide sequence ID" value="NZ_BSQG01000013.1"/>
</dbReference>
<evidence type="ECO:0000259" key="1">
    <source>
        <dbReference type="Pfam" id="PF21832"/>
    </source>
</evidence>
<evidence type="ECO:0000313" key="3">
    <source>
        <dbReference type="Proteomes" id="UP001165092"/>
    </source>
</evidence>
<protein>
    <recommendedName>
        <fullName evidence="1">DUF6892 domain-containing protein</fullName>
    </recommendedName>
</protein>
<dbReference type="AlphaFoldDB" id="A0A9W6PB46"/>
<comment type="caution">
    <text evidence="2">The sequence shown here is derived from an EMBL/GenBank/DDBJ whole genome shotgun (WGS) entry which is preliminary data.</text>
</comment>
<sequence length="133" mass="14807">MAEFVEFEELNFKLLVVEELMHKGLLEFPTFPDPENIYACVPLPEAVAYFTALRLTSEQVANVETLNFDGGNEVYQVITPYWDGEDDSFDVTGYGESVKLPNLTEVWSVAPLSEADRAALEARGIKVDAPGPF</sequence>
<accession>A0A9W6PB46</accession>
<evidence type="ECO:0000313" key="2">
    <source>
        <dbReference type="EMBL" id="GLU50308.1"/>
    </source>
</evidence>
<dbReference type="Pfam" id="PF21832">
    <property type="entry name" value="DUF6892"/>
    <property type="match status" value="1"/>
</dbReference>
<dbReference type="EMBL" id="BSQG01000013">
    <property type="protein sequence ID" value="GLU50308.1"/>
    <property type="molecule type" value="Genomic_DNA"/>
</dbReference>
<name>A0A9W6PB46_9ACTN</name>
<organism evidence="2 3">
    <name type="scientific">Nocardiopsis ansamitocini</name>
    <dbReference type="NCBI Taxonomy" id="1670832"/>
    <lineage>
        <taxon>Bacteria</taxon>
        <taxon>Bacillati</taxon>
        <taxon>Actinomycetota</taxon>
        <taxon>Actinomycetes</taxon>
        <taxon>Streptosporangiales</taxon>
        <taxon>Nocardiopsidaceae</taxon>
        <taxon>Nocardiopsis</taxon>
    </lineage>
</organism>
<gene>
    <name evidence="2" type="ORF">Nans01_46590</name>
</gene>
<reference evidence="2" key="1">
    <citation type="submission" date="2023-02" db="EMBL/GenBank/DDBJ databases">
        <title>Nocardiopsis ansamitocini NBRC 112285.</title>
        <authorList>
            <person name="Ichikawa N."/>
            <person name="Sato H."/>
            <person name="Tonouchi N."/>
        </authorList>
    </citation>
    <scope>NUCLEOTIDE SEQUENCE</scope>
    <source>
        <strain evidence="2">NBRC 112285</strain>
    </source>
</reference>
<dbReference type="InterPro" id="IPR054187">
    <property type="entry name" value="DUF6892"/>
</dbReference>
<keyword evidence="3" id="KW-1185">Reference proteome</keyword>
<proteinExistence type="predicted"/>
<feature type="domain" description="DUF6892" evidence="1">
    <location>
        <begin position="5"/>
        <end position="127"/>
    </location>
</feature>